<evidence type="ECO:0000313" key="2">
    <source>
        <dbReference type="Proteomes" id="UP001066276"/>
    </source>
</evidence>
<dbReference type="Gene3D" id="3.30.70.1820">
    <property type="entry name" value="L1 transposable element, RRM domain"/>
    <property type="match status" value="1"/>
</dbReference>
<dbReference type="EMBL" id="JANPWB010000007">
    <property type="protein sequence ID" value="KAJ1171897.1"/>
    <property type="molecule type" value="Genomic_DNA"/>
</dbReference>
<keyword evidence="2" id="KW-1185">Reference proteome</keyword>
<comment type="caution">
    <text evidence="1">The sequence shown here is derived from an EMBL/GenBank/DDBJ whole genome shotgun (WGS) entry which is preliminary data.</text>
</comment>
<name>A0AAV7T670_PLEWA</name>
<evidence type="ECO:0000313" key="1">
    <source>
        <dbReference type="EMBL" id="KAJ1171897.1"/>
    </source>
</evidence>
<dbReference type="Proteomes" id="UP001066276">
    <property type="component" value="Chromosome 4_1"/>
</dbReference>
<proteinExistence type="predicted"/>
<sequence length="235" mass="26733">MALGKLMQQLFFTEVISQTKSPSSLGPSESTMVLILKDRIAVGHLLEAMEVKMTDLMTETKLICVLISGFHNNVEGLDLCLTSLETRVELFPDRNHWDFLPLLEIQKAHRLQPRRPFAPEGARVIIACFLLYEQACQILKAERAHRPYDFKDHKIQVAVYFSSETNSRCRAFLSLWPQLRMFSLFEPTQMCITMDGKSKNFYDPKALQAFLEGLPDGAMDMTPYPPGLSSAVEDQ</sequence>
<protein>
    <submittedName>
        <fullName evidence="1">Uncharacterized protein</fullName>
    </submittedName>
</protein>
<organism evidence="1 2">
    <name type="scientific">Pleurodeles waltl</name>
    <name type="common">Iberian ribbed newt</name>
    <dbReference type="NCBI Taxonomy" id="8319"/>
    <lineage>
        <taxon>Eukaryota</taxon>
        <taxon>Metazoa</taxon>
        <taxon>Chordata</taxon>
        <taxon>Craniata</taxon>
        <taxon>Vertebrata</taxon>
        <taxon>Euteleostomi</taxon>
        <taxon>Amphibia</taxon>
        <taxon>Batrachia</taxon>
        <taxon>Caudata</taxon>
        <taxon>Salamandroidea</taxon>
        <taxon>Salamandridae</taxon>
        <taxon>Pleurodelinae</taxon>
        <taxon>Pleurodeles</taxon>
    </lineage>
</organism>
<gene>
    <name evidence="1" type="ORF">NDU88_003754</name>
</gene>
<reference evidence="1" key="1">
    <citation type="journal article" date="2022" name="bioRxiv">
        <title>Sequencing and chromosome-scale assembly of the giantPleurodeles waltlgenome.</title>
        <authorList>
            <person name="Brown T."/>
            <person name="Elewa A."/>
            <person name="Iarovenko S."/>
            <person name="Subramanian E."/>
            <person name="Araus A.J."/>
            <person name="Petzold A."/>
            <person name="Susuki M."/>
            <person name="Suzuki K.-i.T."/>
            <person name="Hayashi T."/>
            <person name="Toyoda A."/>
            <person name="Oliveira C."/>
            <person name="Osipova E."/>
            <person name="Leigh N.D."/>
            <person name="Simon A."/>
            <person name="Yun M.H."/>
        </authorList>
    </citation>
    <scope>NUCLEOTIDE SEQUENCE</scope>
    <source>
        <strain evidence="1">20211129_DDA</strain>
        <tissue evidence="1">Liver</tissue>
    </source>
</reference>
<accession>A0AAV7T670</accession>
<dbReference type="AlphaFoldDB" id="A0AAV7T670"/>